<evidence type="ECO:0000256" key="4">
    <source>
        <dbReference type="ARBA" id="ARBA00054155"/>
    </source>
</evidence>
<keyword evidence="1" id="KW-0596">Phosphopantetheine</keyword>
<feature type="region of interest" description="Disordered" evidence="5">
    <location>
        <begin position="1047"/>
        <end position="1067"/>
    </location>
</feature>
<dbReference type="Pfam" id="PF00155">
    <property type="entry name" value="Aminotran_1_2"/>
    <property type="match status" value="1"/>
</dbReference>
<dbReference type="EMBL" id="CAADFD010000036">
    <property type="protein sequence ID" value="VFJ57682.1"/>
    <property type="molecule type" value="Genomic_DNA"/>
</dbReference>
<dbReference type="InterPro" id="IPR004839">
    <property type="entry name" value="Aminotransferase_I/II_large"/>
</dbReference>
<evidence type="ECO:0000256" key="3">
    <source>
        <dbReference type="ARBA" id="ARBA00022679"/>
    </source>
</evidence>
<dbReference type="GO" id="GO:0004312">
    <property type="term" value="F:fatty acid synthase activity"/>
    <property type="evidence" value="ECO:0007669"/>
    <property type="project" value="TreeGrafter"/>
</dbReference>
<dbReference type="InterPro" id="IPR036736">
    <property type="entry name" value="ACP-like_sf"/>
</dbReference>
<dbReference type="Pfam" id="PF00109">
    <property type="entry name" value="ketoacyl-synt"/>
    <property type="match status" value="1"/>
</dbReference>
<keyword evidence="2" id="KW-0597">Phosphoprotein</keyword>
<dbReference type="PROSITE" id="PS00012">
    <property type="entry name" value="PHOSPHOPANTETHEINE"/>
    <property type="match status" value="1"/>
</dbReference>
<dbReference type="InterPro" id="IPR020841">
    <property type="entry name" value="PKS_Beta-ketoAc_synthase_dom"/>
</dbReference>
<dbReference type="InterPro" id="IPR014031">
    <property type="entry name" value="Ketoacyl_synth_C"/>
</dbReference>
<keyword evidence="3 8" id="KW-0808">Transferase</keyword>
<reference evidence="8" key="1">
    <citation type="submission" date="2019-02" db="EMBL/GenBank/DDBJ databases">
        <authorList>
            <person name="Gruber-Vodicka R. H."/>
            <person name="Seah K. B. B."/>
        </authorList>
    </citation>
    <scope>NUCLEOTIDE SEQUENCE</scope>
    <source>
        <strain evidence="8">BECK_BZ106</strain>
    </source>
</reference>
<dbReference type="InterPro" id="IPR016035">
    <property type="entry name" value="Acyl_Trfase/lysoPLipase"/>
</dbReference>
<dbReference type="PROSITE" id="PS52004">
    <property type="entry name" value="KS3_2"/>
    <property type="match status" value="1"/>
</dbReference>
<gene>
    <name evidence="8" type="ORF">BECKFW1821B_GA0114236_10361</name>
</gene>
<dbReference type="PROSITE" id="PS50075">
    <property type="entry name" value="CARRIER"/>
    <property type="match status" value="1"/>
</dbReference>
<dbReference type="GO" id="GO:0031177">
    <property type="term" value="F:phosphopantetheine binding"/>
    <property type="evidence" value="ECO:0007669"/>
    <property type="project" value="InterPro"/>
</dbReference>
<dbReference type="InterPro" id="IPR015421">
    <property type="entry name" value="PyrdxlP-dep_Trfase_major"/>
</dbReference>
<dbReference type="Pfam" id="PF00550">
    <property type="entry name" value="PP-binding"/>
    <property type="match status" value="1"/>
</dbReference>
<dbReference type="SUPFAM" id="SSF53383">
    <property type="entry name" value="PLP-dependent transferases"/>
    <property type="match status" value="1"/>
</dbReference>
<dbReference type="InterPro" id="IPR001227">
    <property type="entry name" value="Ac_transferase_dom_sf"/>
</dbReference>
<dbReference type="SUPFAM" id="SSF55048">
    <property type="entry name" value="Probable ACP-binding domain of malonyl-CoA ACP transacylase"/>
    <property type="match status" value="1"/>
</dbReference>
<dbReference type="SMART" id="SM00823">
    <property type="entry name" value="PKS_PP"/>
    <property type="match status" value="1"/>
</dbReference>
<evidence type="ECO:0000256" key="2">
    <source>
        <dbReference type="ARBA" id="ARBA00022553"/>
    </source>
</evidence>
<name>A0A450SUK7_9GAMM</name>
<organism evidence="8">
    <name type="scientific">Candidatus Kentrum sp. FW</name>
    <dbReference type="NCBI Taxonomy" id="2126338"/>
    <lineage>
        <taxon>Bacteria</taxon>
        <taxon>Pseudomonadati</taxon>
        <taxon>Pseudomonadota</taxon>
        <taxon>Gammaproteobacteria</taxon>
        <taxon>Candidatus Kentrum</taxon>
    </lineage>
</organism>
<dbReference type="Pfam" id="PF02801">
    <property type="entry name" value="Ketoacyl-synt_C"/>
    <property type="match status" value="1"/>
</dbReference>
<evidence type="ECO:0000313" key="8">
    <source>
        <dbReference type="EMBL" id="VFJ57682.1"/>
    </source>
</evidence>
<dbReference type="InterPro" id="IPR015424">
    <property type="entry name" value="PyrdxlP-dep_Trfase"/>
</dbReference>
<dbReference type="SMART" id="SM00827">
    <property type="entry name" value="PKS_AT"/>
    <property type="match status" value="1"/>
</dbReference>
<dbReference type="InterPro" id="IPR014043">
    <property type="entry name" value="Acyl_transferase_dom"/>
</dbReference>
<protein>
    <submittedName>
        <fullName evidence="8">Acyl transferase domain-containing protein</fullName>
    </submittedName>
</protein>
<dbReference type="Gene3D" id="3.40.640.10">
    <property type="entry name" value="Type I PLP-dependent aspartate aminotransferase-like (Major domain)"/>
    <property type="match status" value="1"/>
</dbReference>
<dbReference type="Gene3D" id="3.90.1150.10">
    <property type="entry name" value="Aspartate Aminotransferase, domain 1"/>
    <property type="match status" value="1"/>
</dbReference>
<dbReference type="Gene3D" id="1.10.1200.10">
    <property type="entry name" value="ACP-like"/>
    <property type="match status" value="1"/>
</dbReference>
<feature type="domain" description="Carrier" evidence="6">
    <location>
        <begin position="953"/>
        <end position="1028"/>
    </location>
</feature>
<evidence type="ECO:0000259" key="6">
    <source>
        <dbReference type="PROSITE" id="PS50075"/>
    </source>
</evidence>
<dbReference type="SUPFAM" id="SSF53901">
    <property type="entry name" value="Thiolase-like"/>
    <property type="match status" value="1"/>
</dbReference>
<feature type="compositionally biased region" description="Polar residues" evidence="5">
    <location>
        <begin position="925"/>
        <end position="934"/>
    </location>
</feature>
<dbReference type="Pfam" id="PF22621">
    <property type="entry name" value="CurL-like_PKS_C"/>
    <property type="match status" value="1"/>
</dbReference>
<dbReference type="InterPro" id="IPR006162">
    <property type="entry name" value="Ppantetheine_attach_site"/>
</dbReference>
<dbReference type="Gene3D" id="3.40.47.10">
    <property type="match status" value="1"/>
</dbReference>
<dbReference type="GO" id="GO:0030170">
    <property type="term" value="F:pyridoxal phosphate binding"/>
    <property type="evidence" value="ECO:0007669"/>
    <property type="project" value="InterPro"/>
</dbReference>
<dbReference type="CDD" id="cd00833">
    <property type="entry name" value="PKS"/>
    <property type="match status" value="1"/>
</dbReference>
<comment type="function">
    <text evidence="4">Involved in production of the polyketide antibiotic thailandamide.</text>
</comment>
<dbReference type="Gene3D" id="3.30.70.3290">
    <property type="match status" value="1"/>
</dbReference>
<dbReference type="InterPro" id="IPR050091">
    <property type="entry name" value="PKS_NRPS_Biosynth_Enz"/>
</dbReference>
<proteinExistence type="predicted"/>
<dbReference type="PANTHER" id="PTHR43775">
    <property type="entry name" value="FATTY ACID SYNTHASE"/>
    <property type="match status" value="1"/>
</dbReference>
<dbReference type="InterPro" id="IPR016036">
    <property type="entry name" value="Malonyl_transacylase_ACP-bd"/>
</dbReference>
<dbReference type="PANTHER" id="PTHR43775:SF37">
    <property type="entry name" value="SI:DKEY-61P9.11"/>
    <property type="match status" value="1"/>
</dbReference>
<dbReference type="GO" id="GO:0006633">
    <property type="term" value="P:fatty acid biosynthetic process"/>
    <property type="evidence" value="ECO:0007669"/>
    <property type="project" value="TreeGrafter"/>
</dbReference>
<dbReference type="SMART" id="SM00825">
    <property type="entry name" value="PKS_KS"/>
    <property type="match status" value="1"/>
</dbReference>
<accession>A0A450SUK7</accession>
<evidence type="ECO:0000256" key="1">
    <source>
        <dbReference type="ARBA" id="ARBA00022450"/>
    </source>
</evidence>
<dbReference type="FunFam" id="3.40.47.10:FF:000019">
    <property type="entry name" value="Polyketide synthase type I"/>
    <property type="match status" value="1"/>
</dbReference>
<dbReference type="InterPro" id="IPR015422">
    <property type="entry name" value="PyrdxlP-dep_Trfase_small"/>
</dbReference>
<dbReference type="InterPro" id="IPR020806">
    <property type="entry name" value="PKS_PP-bd"/>
</dbReference>
<feature type="domain" description="Ketosynthase family 3 (KS3)" evidence="7">
    <location>
        <begin position="19"/>
        <end position="437"/>
    </location>
</feature>
<dbReference type="InterPro" id="IPR016039">
    <property type="entry name" value="Thiolase-like"/>
</dbReference>
<dbReference type="InterPro" id="IPR014030">
    <property type="entry name" value="Ketoacyl_synth_N"/>
</dbReference>
<evidence type="ECO:0000256" key="5">
    <source>
        <dbReference type="SAM" id="MobiDB-lite"/>
    </source>
</evidence>
<evidence type="ECO:0000259" key="7">
    <source>
        <dbReference type="PROSITE" id="PS52004"/>
    </source>
</evidence>
<sequence length="1460" mass="158809">MNNYPKVDLFSSSGARQAHEPIAIIGMACRLPGGVDNIDEYWSFLRNGTDAITKLPKDRPRAEHRHHDSSYPELAGFLDKVDRFDAAFFRITPREAALTDPQQRLLLEVGWEALEHAGLNPESLKGSQTGVFVGIFSNDYRLLQVQRGQESDFYASTGNSFATASGRLSYFFDFHGPAVSIDTASSASLVAFHIACRSLQNNECHLALASGVNLILSPESTIAFSKAGMLSPDGRCKSFDASANGYVRGEGCGVIVLRRLADALANNDNILAVVRGSAINQDGASDGLTVPNGRAQEAVIRQALAVAGIKPDEVCYVEAHGSGTSVGDPIEGRALDAVYGGGGKRAGPLMVGSVKTNIGHLEAAAGIAGVMKAVLSLQHAHIPPNPHFTGLNPRLADWQVTIPTTGLTWESPGNVPRRAGVSSFGFSGTNAHVILEEAPAVSPEPVPEVAAGMERSAHILTLSAKNETALWELAGRYVDWLAANPTTPLADICFTAHTGRAHFEHRLAVVAESTPALGGALSTFVAGEPDGQSAAGIASQKRPKVAFLFTGQGSQYVGMGRELYETQPTFRRVIDRCDGILRRVWEKSLPDILYSGSREDAPLDQTIYLQPALFALEYALAELWRSWGVEPDYVLGHSIGEYVAACVAGVFSLEDGLELVAERGRLMQTTEPGEMIAIHGDPARVTAAVRPHAGEVSVAVINGAGNVVITGQRPAVRAVVEALPDIQSTRLTVSHAFHSPLMDPILADFEKAVGRKTLSPPRIGLISNVTGKPEQTLFTEPGYWRRHIRETVRFSDGLFSLQQQGIDIFIEIGPKPTLSGLGRSCLPEAKHWLPSLQPAFTDWQTILHSLGELYGQGFPIDWAGFERDYANARRRVVLPTYPFQRERYWIDEGPTPSLISQPPVSQCGEMPSVPYSGRPLAGAPSEQSITSPPRSASLPDRLAQADSDEQRRESAMAFVQNKMRKIMRIGSDRALPVERSFKELGFDSLMSAELIAELDRELKVRIPIERFIRAGNVYNVTTILLDDLSVPAAMASGEAIIEAATEVPSATEDGSDNGEAQDGPADFHDAASEIPQIHAIVTEQRRREVKVDEHWVYDFASCNYLGLDLHPEVMKAIPPALEKWGVHPSWTRAVASPSLYEELEQALADLMGAPSVLVFPAVTLLHAGVIPVLAGYDGVIFKDILAHRSIYEACRLAQMEGAEVIDFKHNDTVDLENKLARYPLERTKIIAIDGVYSMLGEYPPLPEFARLARTYNATVYLDDAHGMGVVGEDPTPEMPYGHKGNGIVRHFDLDYVRDRMVYVAGLSKSYSSFGAFITCTDEAMKDKCKTASTFIFSGPSPVASLASAITGIELNKTEGEAWRAQVYRLTHKLVTEAREMGFEVVNENYFPIVGVVIGNTEQVIAACKILWEYGILITPAIFPMVPPDRGLLRFSITAANTEREIDRALESLQAVRVELF</sequence>
<dbReference type="InterPro" id="IPR009081">
    <property type="entry name" value="PP-bd_ACP"/>
</dbReference>
<feature type="region of interest" description="Disordered" evidence="5">
    <location>
        <begin position="899"/>
        <end position="952"/>
    </location>
</feature>
<dbReference type="Gene3D" id="3.40.366.10">
    <property type="entry name" value="Malonyl-Coenzyme A Acyl Carrier Protein, domain 2"/>
    <property type="match status" value="1"/>
</dbReference>
<dbReference type="SUPFAM" id="SSF52151">
    <property type="entry name" value="FabD/lysophospholipase-like"/>
    <property type="match status" value="1"/>
</dbReference>
<dbReference type="SUPFAM" id="SSF47336">
    <property type="entry name" value="ACP-like"/>
    <property type="match status" value="1"/>
</dbReference>
<dbReference type="Pfam" id="PF00698">
    <property type="entry name" value="Acyl_transf_1"/>
    <property type="match status" value="1"/>
</dbReference>